<dbReference type="WBParaSite" id="ECPE_0001274701-mRNA-1">
    <property type="protein sequence ID" value="ECPE_0001274701-mRNA-1"/>
    <property type="gene ID" value="ECPE_0001274701"/>
</dbReference>
<sequence length="110" mass="11847">MYSELSESSDEDTLPMREIPMQHEVSETSDWASTQIALETALVAQGSVIHKLRGKFAAPDNDISLPSALLKDDCPACAAAGQAITLSKQQIFDTAAELEAETISAKRIII</sequence>
<dbReference type="EMBL" id="UZAN01053449">
    <property type="protein sequence ID" value="VDP89983.1"/>
    <property type="molecule type" value="Genomic_DNA"/>
</dbReference>
<protein>
    <submittedName>
        <fullName evidence="1 3">Uncharacterized protein</fullName>
    </submittedName>
</protein>
<dbReference type="Proteomes" id="UP000272942">
    <property type="component" value="Unassembled WGS sequence"/>
</dbReference>
<reference evidence="1 2" key="2">
    <citation type="submission" date="2018-11" db="EMBL/GenBank/DDBJ databases">
        <authorList>
            <consortium name="Pathogen Informatics"/>
        </authorList>
    </citation>
    <scope>NUCLEOTIDE SEQUENCE [LARGE SCALE GENOMIC DNA]</scope>
    <source>
        <strain evidence="1 2">Egypt</strain>
    </source>
</reference>
<gene>
    <name evidence="1" type="ORF">ECPE_LOCUS12711</name>
</gene>
<reference evidence="3" key="1">
    <citation type="submission" date="2016-06" db="UniProtKB">
        <authorList>
            <consortium name="WormBaseParasite"/>
        </authorList>
    </citation>
    <scope>IDENTIFICATION</scope>
</reference>
<evidence type="ECO:0000313" key="3">
    <source>
        <dbReference type="WBParaSite" id="ECPE_0001274701-mRNA-1"/>
    </source>
</evidence>
<proteinExistence type="predicted"/>
<keyword evidence="2" id="KW-1185">Reference proteome</keyword>
<name>A0A183B0H6_9TREM</name>
<accession>A0A183B0H6</accession>
<evidence type="ECO:0000313" key="1">
    <source>
        <dbReference type="EMBL" id="VDP89983.1"/>
    </source>
</evidence>
<evidence type="ECO:0000313" key="2">
    <source>
        <dbReference type="Proteomes" id="UP000272942"/>
    </source>
</evidence>
<organism evidence="3">
    <name type="scientific">Echinostoma caproni</name>
    <dbReference type="NCBI Taxonomy" id="27848"/>
    <lineage>
        <taxon>Eukaryota</taxon>
        <taxon>Metazoa</taxon>
        <taxon>Spiralia</taxon>
        <taxon>Lophotrochozoa</taxon>
        <taxon>Platyhelminthes</taxon>
        <taxon>Trematoda</taxon>
        <taxon>Digenea</taxon>
        <taxon>Plagiorchiida</taxon>
        <taxon>Echinostomata</taxon>
        <taxon>Echinostomatoidea</taxon>
        <taxon>Echinostomatidae</taxon>
        <taxon>Echinostoma</taxon>
    </lineage>
</organism>
<dbReference type="AlphaFoldDB" id="A0A183B0H6"/>